<evidence type="ECO:0000313" key="3">
    <source>
        <dbReference type="EMBL" id="CAK78154.1"/>
    </source>
</evidence>
<proteinExistence type="predicted"/>
<evidence type="ECO:0000256" key="1">
    <source>
        <dbReference type="SAM" id="MobiDB-lite"/>
    </source>
</evidence>
<organism evidence="3 4">
    <name type="scientific">Paramecium tetraurelia</name>
    <dbReference type="NCBI Taxonomy" id="5888"/>
    <lineage>
        <taxon>Eukaryota</taxon>
        <taxon>Sar</taxon>
        <taxon>Alveolata</taxon>
        <taxon>Ciliophora</taxon>
        <taxon>Intramacronucleata</taxon>
        <taxon>Oligohymenophorea</taxon>
        <taxon>Peniculida</taxon>
        <taxon>Parameciidae</taxon>
        <taxon>Paramecium</taxon>
    </lineage>
</organism>
<accession>A0D537</accession>
<dbReference type="HOGENOM" id="CLU_1543015_0_0_1"/>
<dbReference type="GeneID" id="5031336"/>
<dbReference type="AlphaFoldDB" id="A0D537"/>
<dbReference type="Gene3D" id="3.30.70.1010">
    <property type="entry name" value="Translation elongation factor EF1B, gamma chain, conserved domain"/>
    <property type="match status" value="1"/>
</dbReference>
<sequence>MSELPQFIKNFGRMRLCKVAFPLPKQEEQPKEEKLKEQNQKRKNKNKKVKGIKPKEGEKPKETQKQKTQDDNEPLPEKKKNPLDLLPPLHSILMTIKEPSLLKMIFPRIFNNSSLKLTLKAGSLWIVTYNKSQNEGKQLILTNNLMKGFIDQRLDKILENTLLLFMVFMVMNQI</sequence>
<evidence type="ECO:0000259" key="2">
    <source>
        <dbReference type="Pfam" id="PF00647"/>
    </source>
</evidence>
<gene>
    <name evidence="3" type="ORF">GSPATT00013601001</name>
</gene>
<dbReference type="OrthoDB" id="249703at2759"/>
<dbReference type="InParanoid" id="A0D537"/>
<feature type="region of interest" description="Disordered" evidence="1">
    <location>
        <begin position="21"/>
        <end position="83"/>
    </location>
</feature>
<reference evidence="3 4" key="1">
    <citation type="journal article" date="2006" name="Nature">
        <title>Global trends of whole-genome duplications revealed by the ciliate Paramecium tetraurelia.</title>
        <authorList>
            <consortium name="Genoscope"/>
            <person name="Aury J.-M."/>
            <person name="Jaillon O."/>
            <person name="Duret L."/>
            <person name="Noel B."/>
            <person name="Jubin C."/>
            <person name="Porcel B.M."/>
            <person name="Segurens B."/>
            <person name="Daubin V."/>
            <person name="Anthouard V."/>
            <person name="Aiach N."/>
            <person name="Arnaiz O."/>
            <person name="Billaut A."/>
            <person name="Beisson J."/>
            <person name="Blanc I."/>
            <person name="Bouhouche K."/>
            <person name="Camara F."/>
            <person name="Duharcourt S."/>
            <person name="Guigo R."/>
            <person name="Gogendeau D."/>
            <person name="Katinka M."/>
            <person name="Keller A.-M."/>
            <person name="Kissmehl R."/>
            <person name="Klotz C."/>
            <person name="Koll F."/>
            <person name="Le Moue A."/>
            <person name="Lepere C."/>
            <person name="Malinsky S."/>
            <person name="Nowacki M."/>
            <person name="Nowak J.K."/>
            <person name="Plattner H."/>
            <person name="Poulain J."/>
            <person name="Ruiz F."/>
            <person name="Serrano V."/>
            <person name="Zagulski M."/>
            <person name="Dessen P."/>
            <person name="Betermier M."/>
            <person name="Weissenbach J."/>
            <person name="Scarpelli C."/>
            <person name="Schachter V."/>
            <person name="Sperling L."/>
            <person name="Meyer E."/>
            <person name="Cohen J."/>
            <person name="Wincker P."/>
        </authorList>
    </citation>
    <scope>NUCLEOTIDE SEQUENCE [LARGE SCALE GENOMIC DNA]</scope>
    <source>
        <strain evidence="3 4">Stock d4-2</strain>
    </source>
</reference>
<dbReference type="Pfam" id="PF00647">
    <property type="entry name" value="EF1G"/>
    <property type="match status" value="1"/>
</dbReference>
<feature type="compositionally biased region" description="Basic residues" evidence="1">
    <location>
        <begin position="41"/>
        <end position="52"/>
    </location>
</feature>
<dbReference type="KEGG" id="ptm:GSPATT00013601001"/>
<dbReference type="GO" id="GO:0003746">
    <property type="term" value="F:translation elongation factor activity"/>
    <property type="evidence" value="ECO:0007669"/>
    <property type="project" value="InterPro"/>
</dbReference>
<keyword evidence="4" id="KW-1185">Reference proteome</keyword>
<feature type="compositionally biased region" description="Basic and acidic residues" evidence="1">
    <location>
        <begin position="53"/>
        <end position="82"/>
    </location>
</feature>
<dbReference type="RefSeq" id="XP_001445551.1">
    <property type="nucleotide sequence ID" value="XM_001445514.2"/>
</dbReference>
<protein>
    <recommendedName>
        <fullName evidence="2">EF-1-gamma C-terminal domain-containing protein</fullName>
    </recommendedName>
</protein>
<evidence type="ECO:0000313" key="4">
    <source>
        <dbReference type="Proteomes" id="UP000000600"/>
    </source>
</evidence>
<name>A0D537_PARTE</name>
<dbReference type="InterPro" id="IPR001662">
    <property type="entry name" value="EF1B_G_C"/>
</dbReference>
<feature type="compositionally biased region" description="Basic and acidic residues" evidence="1">
    <location>
        <begin position="25"/>
        <end position="40"/>
    </location>
</feature>
<dbReference type="EMBL" id="CT868296">
    <property type="protein sequence ID" value="CAK78154.1"/>
    <property type="molecule type" value="Genomic_DNA"/>
</dbReference>
<dbReference type="Proteomes" id="UP000000600">
    <property type="component" value="Unassembled WGS sequence"/>
</dbReference>
<dbReference type="SUPFAM" id="SSF89942">
    <property type="entry name" value="eEF1-gamma domain"/>
    <property type="match status" value="1"/>
</dbReference>
<dbReference type="InterPro" id="IPR036433">
    <property type="entry name" value="EF1B_G_C_sf"/>
</dbReference>
<feature type="domain" description="EF-1-gamma C-terminal" evidence="2">
    <location>
        <begin position="120"/>
        <end position="166"/>
    </location>
</feature>